<dbReference type="EMBL" id="FR823390">
    <property type="protein sequence ID" value="CBZ53621.1"/>
    <property type="molecule type" value="Genomic_DNA"/>
</dbReference>
<dbReference type="eggNOG" id="KOG2307">
    <property type="taxonomic scope" value="Eukaryota"/>
</dbReference>
<dbReference type="InterPro" id="IPR024603">
    <property type="entry name" value="COG_complex_COG2_C"/>
</dbReference>
<dbReference type="Proteomes" id="UP000007494">
    <property type="component" value="Chromosome VIII"/>
</dbReference>
<feature type="region of interest" description="Disordered" evidence="1">
    <location>
        <begin position="536"/>
        <end position="560"/>
    </location>
</feature>
<protein>
    <submittedName>
        <fullName evidence="4">Conserved oligomeric Golgi complex subunit 2</fullName>
    </submittedName>
</protein>
<dbReference type="GO" id="GO:0006891">
    <property type="term" value="P:intra-Golgi vesicle-mediated transport"/>
    <property type="evidence" value="ECO:0007669"/>
    <property type="project" value="TreeGrafter"/>
</dbReference>
<dbReference type="InParanoid" id="F0VIR0"/>
<organism evidence="3 5">
    <name type="scientific">Neospora caninum (strain Liverpool)</name>
    <dbReference type="NCBI Taxonomy" id="572307"/>
    <lineage>
        <taxon>Eukaryota</taxon>
        <taxon>Sar</taxon>
        <taxon>Alveolata</taxon>
        <taxon>Apicomplexa</taxon>
        <taxon>Conoidasida</taxon>
        <taxon>Coccidia</taxon>
        <taxon>Eucoccidiorida</taxon>
        <taxon>Eimeriorina</taxon>
        <taxon>Sarcocystidae</taxon>
        <taxon>Neospora</taxon>
    </lineage>
</organism>
<feature type="region of interest" description="Disordered" evidence="1">
    <location>
        <begin position="930"/>
        <end position="960"/>
    </location>
</feature>
<feature type="region of interest" description="Disordered" evidence="1">
    <location>
        <begin position="1011"/>
        <end position="1042"/>
    </location>
</feature>
<dbReference type="OrthoDB" id="332281at2759"/>
<dbReference type="RefSeq" id="XP_003883653.1">
    <property type="nucleotide sequence ID" value="XM_003883604.1"/>
</dbReference>
<evidence type="ECO:0000313" key="5">
    <source>
        <dbReference type="Proteomes" id="UP000007494"/>
    </source>
</evidence>
<dbReference type="GO" id="GO:0017119">
    <property type="term" value="C:Golgi transport complex"/>
    <property type="evidence" value="ECO:0007669"/>
    <property type="project" value="TreeGrafter"/>
</dbReference>
<feature type="compositionally biased region" description="Low complexity" evidence="1">
    <location>
        <begin position="218"/>
        <end position="234"/>
    </location>
</feature>
<dbReference type="Pfam" id="PF12022">
    <property type="entry name" value="COG2_C"/>
    <property type="match status" value="1"/>
</dbReference>
<feature type="region of interest" description="Disordered" evidence="1">
    <location>
        <begin position="381"/>
        <end position="400"/>
    </location>
</feature>
<dbReference type="PANTHER" id="PTHR12961">
    <property type="entry name" value="CONSERVED OLIGOMERIC GOLGI COMPLEX COMPONENT 2"/>
    <property type="match status" value="1"/>
</dbReference>
<feature type="domain" description="COG complex component COG2 C-terminal" evidence="2">
    <location>
        <begin position="1183"/>
        <end position="1333"/>
    </location>
</feature>
<feature type="compositionally biased region" description="Low complexity" evidence="1">
    <location>
        <begin position="424"/>
        <end position="443"/>
    </location>
</feature>
<proteinExistence type="predicted"/>
<dbReference type="OMA" id="AHIEDEW"/>
<keyword evidence="5" id="KW-1185">Reference proteome</keyword>
<dbReference type="VEuPathDB" id="ToxoDB:NCLIV_034080"/>
<accession>F0VIR0</accession>
<reference evidence="3" key="1">
    <citation type="submission" date="2011-02" db="EMBL/GenBank/DDBJ databases">
        <authorList>
            <person name="Aslett M."/>
        </authorList>
    </citation>
    <scope>NUCLEOTIDE SEQUENCE</scope>
    <source>
        <strain evidence="3">Liverpool</strain>
    </source>
</reference>
<gene>
    <name evidence="4" type="ORF">BN1204_034080</name>
    <name evidence="3" type="ORF">NCLIV_034080</name>
</gene>
<reference evidence="4" key="4">
    <citation type="journal article" date="2015" name="PLoS ONE">
        <title>Comprehensive Evaluation of Toxoplasma gondii VEG and Neospora caninum LIV Genomes with Tachyzoite Stage Transcriptome and Proteome Defines Novel Transcript Features.</title>
        <authorList>
            <person name="Ramaprasad A."/>
            <person name="Mourier T."/>
            <person name="Naeem R."/>
            <person name="Malas T.B."/>
            <person name="Moussa E."/>
            <person name="Panigrahi A."/>
            <person name="Vermont S.J."/>
            <person name="Otto T.D."/>
            <person name="Wastling J."/>
            <person name="Pain A."/>
        </authorList>
    </citation>
    <scope>NUCLEOTIDE SEQUENCE</scope>
    <source>
        <strain evidence="4">Liverpool</strain>
    </source>
</reference>
<feature type="compositionally biased region" description="Acidic residues" evidence="1">
    <location>
        <begin position="750"/>
        <end position="759"/>
    </location>
</feature>
<feature type="compositionally biased region" description="Basic and acidic residues" evidence="1">
    <location>
        <begin position="235"/>
        <end position="254"/>
    </location>
</feature>
<evidence type="ECO:0000256" key="1">
    <source>
        <dbReference type="SAM" id="MobiDB-lite"/>
    </source>
</evidence>
<dbReference type="InterPro" id="IPR009316">
    <property type="entry name" value="COG2"/>
</dbReference>
<dbReference type="GO" id="GO:0015031">
    <property type="term" value="P:protein transport"/>
    <property type="evidence" value="ECO:0007669"/>
    <property type="project" value="InterPro"/>
</dbReference>
<dbReference type="PANTHER" id="PTHR12961:SF0">
    <property type="entry name" value="CONSERVED OLIGOMERIC GOLGI COMPLEX SUBUNIT 2"/>
    <property type="match status" value="1"/>
</dbReference>
<name>F0VIR0_NEOCL</name>
<feature type="region of interest" description="Disordered" evidence="1">
    <location>
        <begin position="212"/>
        <end position="254"/>
    </location>
</feature>
<dbReference type="GeneID" id="13443032"/>
<reference evidence="5" key="3">
    <citation type="journal article" date="2012" name="PLoS Pathog.">
        <title>Comparative genomics of the apicomplexan parasites Toxoplasma gondii and Neospora caninum: Coccidia differing in host range and transmission strategy.</title>
        <authorList>
            <person name="Reid A.J."/>
            <person name="Vermont S.J."/>
            <person name="Cotton J.A."/>
            <person name="Harris D."/>
            <person name="Hill-Cawthorne G.A."/>
            <person name="Konen-Waisman S."/>
            <person name="Latham S.M."/>
            <person name="Mourier T."/>
            <person name="Norton R."/>
            <person name="Quail M.A."/>
            <person name="Sanders M."/>
            <person name="Shanmugam D."/>
            <person name="Sohal A."/>
            <person name="Wasmuth J.D."/>
            <person name="Brunk B."/>
            <person name="Grigg M.E."/>
            <person name="Howard J.C."/>
            <person name="Parkinson J."/>
            <person name="Roos D.S."/>
            <person name="Trees A.J."/>
            <person name="Berriman M."/>
            <person name="Pain A."/>
            <person name="Wastling J.M."/>
        </authorList>
    </citation>
    <scope>NUCLEOTIDE SEQUENCE [LARGE SCALE GENOMIC DNA]</scope>
    <source>
        <strain evidence="5">Liverpool</strain>
    </source>
</reference>
<dbReference type="GO" id="GO:0007030">
    <property type="term" value="P:Golgi organization"/>
    <property type="evidence" value="ECO:0007669"/>
    <property type="project" value="InterPro"/>
</dbReference>
<feature type="compositionally biased region" description="Polar residues" evidence="1">
    <location>
        <begin position="1016"/>
        <end position="1030"/>
    </location>
</feature>
<sequence>MARINEVEPAPFSGVERGPQEKKQTLAFPEETHDSERPGVQGSSGRTENGAETRSTNKATPANGLPLTDQPHAANPLAYVLERRKHCSLQALHSSLASSCSSLQEQLLTYLQTNYAEISSIASELEDADGELRPLLTPLSEYKLRAQTLFAQLNAQRASLQFLLQQKQRALSRRRHLRLVSQAYRSFRVTAADLRSLLGSSSCPNGGFSKALHSGGTAESPSASDALPALAASETRARAASRDAGKEETAEAGKRREIAAARGRFFDSVERLRQTLEEAPSLSSGDTHGEGEAAAGDLALAASERARVATQAAQAAQASGEEGANSFFDGDACLSAWRREQPLPLLPMRDGLLRRFVGLETAARELKRLEECLLGALPFFNETRKDSPSQDSAASPEGLSCPGEGETWICLEAVESRMRHLLRSAESPAPSSSADAPLASLPSGGRGPSEALEPAALGSEDFCDPPEAPGERSDSAEGDAGPSFALPVGLADLARAVQRLRTAMHARLLRELRDLLRSLCLSAIEARKLLSKSEEACGSPRGVSFPPGGSGNATGSGAQAEDARSARVAALLHGQSHIEEEWCLALEHLVRPLLEGTGVDSTTAAREQVEDLFRQFFVDALVADALAASQQLRGPSGDRRPVADAAPGRREAQAYRAFLRALAATLVAPPDVFLWLAGRLTHRRHAQRPCAALVDSAFPPRVRSGPPATKAPKAQLEARRKGDDLAPYCGENARETACCCCCETREPEEAGEASESEETNGDRAKDQEADATRTKPDKLWLLSDVLAVHVLQAIETTFSRLFKPAFKDVCLSVYVDTLDFFSSLEALMAPCERARFQRLPAVKAFSARRSSLLLWATIFEGQHLELLQSQLREDQRADEKRKAGDADPRGGLAGYKKIPYRDQVFWFPSTVLLLRLLRCRFNVDRPPACQSPPALADDGSRLSSGPSALPSGACAGSPASPEDASALQFASLVDMQRASRLFASQFLPQSLAFFVASLSAFARGLPSIARGDGSATPGQQTTHSGLSAGSATPEGLEVSRGGSAPSSAVWTRALLLIADVLALWQSIRPSPEPPTLVLACSESSLSSSASSSVGPAPVSPRRVRLDFPPLPETQEAPANLELRLGPVFQAALWEVHRGVEASLPVGQCCLCVRAEEATASRLVACPRRKEEERGKIEEGNALMATLWDIFQCGVDTLSTARARLEQQILSHVQMICKGSLLPLRSIPAAYRMTQKQAPRSASPYVDRVLQPLLLFRASVDAVVPGDVGRSILRRVAVTVSSLWAEEVEQLLHTEEQKESALQRLQRSSASAHKSAGSGSLTDFQKMKLQLFLDGQTLGETLLQRVAEEPSGSRLLRPHFALLDKLGDSSQKTHDAVVSEQRG</sequence>
<evidence type="ECO:0000313" key="4">
    <source>
        <dbReference type="EMBL" id="CEL67612.1"/>
    </source>
</evidence>
<feature type="region of interest" description="Disordered" evidence="1">
    <location>
        <begin position="1"/>
        <end position="70"/>
    </location>
</feature>
<dbReference type="EMBL" id="LN714483">
    <property type="protein sequence ID" value="CEL67612.1"/>
    <property type="molecule type" value="Genomic_DNA"/>
</dbReference>
<feature type="compositionally biased region" description="Basic and acidic residues" evidence="1">
    <location>
        <begin position="18"/>
        <end position="37"/>
    </location>
</feature>
<feature type="region of interest" description="Disordered" evidence="1">
    <location>
        <begin position="750"/>
        <end position="771"/>
    </location>
</feature>
<feature type="compositionally biased region" description="Polar residues" evidence="1">
    <location>
        <begin position="41"/>
        <end position="60"/>
    </location>
</feature>
<feature type="compositionally biased region" description="Basic and acidic residues" evidence="1">
    <location>
        <begin position="760"/>
        <end position="771"/>
    </location>
</feature>
<evidence type="ECO:0000313" key="3">
    <source>
        <dbReference type="EMBL" id="CBZ53621.1"/>
    </source>
</evidence>
<feature type="region of interest" description="Disordered" evidence="1">
    <location>
        <begin position="422"/>
        <end position="483"/>
    </location>
</feature>
<evidence type="ECO:0000259" key="2">
    <source>
        <dbReference type="Pfam" id="PF12022"/>
    </source>
</evidence>
<reference evidence="3" key="2">
    <citation type="submission" date="2011-03" db="EMBL/GenBank/DDBJ databases">
        <title>Comparative genomics and transcriptomics of Neospora caninum and Toxoplasma gondii.</title>
        <authorList>
            <person name="Reid A.J."/>
            <person name="Sohal A."/>
            <person name="Harris D."/>
            <person name="Quail M."/>
            <person name="Sanders M."/>
            <person name="Berriman M."/>
            <person name="Wastling J.M."/>
            <person name="Pain A."/>
        </authorList>
    </citation>
    <scope>NUCLEOTIDE SEQUENCE</scope>
    <source>
        <strain evidence="3">Liverpool</strain>
    </source>
</reference>
<dbReference type="GO" id="GO:0016020">
    <property type="term" value="C:membrane"/>
    <property type="evidence" value="ECO:0007669"/>
    <property type="project" value="InterPro"/>
</dbReference>